<dbReference type="InterPro" id="IPR036259">
    <property type="entry name" value="MFS_trans_sf"/>
</dbReference>
<gene>
    <name evidence="8" type="ORF">F6J85_00055</name>
</gene>
<feature type="transmembrane region" description="Helical" evidence="7">
    <location>
        <begin position="84"/>
        <end position="103"/>
    </location>
</feature>
<evidence type="ECO:0000313" key="8">
    <source>
        <dbReference type="EMBL" id="QEW01641.1"/>
    </source>
</evidence>
<feature type="transmembrane region" description="Helical" evidence="7">
    <location>
        <begin position="141"/>
        <end position="164"/>
    </location>
</feature>
<accession>A0A5J6KZJ7</accession>
<sequence>MSVTRRAWCGRRVTARLSANRLRWMRRASWLQVAVDCRGGAEIGAALSLPLIAGVFTLFAADAMFQIALPTVLVAGAGMTGAQAGTMLAIGMGVGILLAAPVADWSDRHGRRKVVAIGGLTMLCATVLMVTAGVGSSSIALWLIAVTIFGLARTPTTVVLLAYVTEHGDKLRMQSFNSVSQRGAVGVAAGVVALLTALSAVWAVFIAMLLFLVAMVLTTPRMPDRRVAAPPRTKRTSTWRALAMLRERPIVASSALNTGMVMVVLLGNAFYPLGLVGLPPAEVGLWVLVFLVTRDAVSVCAGLSFRRLILRLGMRASLIVIGCCSVAGLALLAFAPAVPLMAIPAAMLQGVANGLGIGCTNLLATSGATSTEGRALRITATQYFSAAGALITPIVFGALFDVSGVGIVFGIAALLCAVLMTVAVQQAWAVTVRPHAGAPAADETQRRA</sequence>
<dbReference type="GO" id="GO:0022857">
    <property type="term" value="F:transmembrane transporter activity"/>
    <property type="evidence" value="ECO:0007669"/>
    <property type="project" value="InterPro"/>
</dbReference>
<feature type="transmembrane region" description="Helical" evidence="7">
    <location>
        <begin position="341"/>
        <end position="363"/>
    </location>
</feature>
<feature type="transmembrane region" description="Helical" evidence="7">
    <location>
        <begin position="184"/>
        <end position="217"/>
    </location>
</feature>
<keyword evidence="9" id="KW-1185">Reference proteome</keyword>
<dbReference type="EMBL" id="CP044232">
    <property type="protein sequence ID" value="QEW01641.1"/>
    <property type="molecule type" value="Genomic_DNA"/>
</dbReference>
<dbReference type="Proteomes" id="UP000325516">
    <property type="component" value="Chromosome"/>
</dbReference>
<dbReference type="InterPro" id="IPR011701">
    <property type="entry name" value="MFS"/>
</dbReference>
<evidence type="ECO:0000313" key="9">
    <source>
        <dbReference type="Proteomes" id="UP000325516"/>
    </source>
</evidence>
<feature type="transmembrane region" description="Helical" evidence="7">
    <location>
        <begin position="115"/>
        <end position="134"/>
    </location>
</feature>
<keyword evidence="3" id="KW-1003">Cell membrane</keyword>
<feature type="transmembrane region" description="Helical" evidence="7">
    <location>
        <begin position="383"/>
        <end position="400"/>
    </location>
</feature>
<dbReference type="Gene3D" id="1.20.1250.20">
    <property type="entry name" value="MFS general substrate transporter like domains"/>
    <property type="match status" value="2"/>
</dbReference>
<evidence type="ECO:0000256" key="3">
    <source>
        <dbReference type="ARBA" id="ARBA00022475"/>
    </source>
</evidence>
<dbReference type="InterPro" id="IPR050171">
    <property type="entry name" value="MFS_Transporters"/>
</dbReference>
<evidence type="ECO:0000256" key="6">
    <source>
        <dbReference type="ARBA" id="ARBA00023136"/>
    </source>
</evidence>
<feature type="transmembrane region" description="Helical" evidence="7">
    <location>
        <begin position="51"/>
        <end position="77"/>
    </location>
</feature>
<keyword evidence="6 7" id="KW-0472">Membrane</keyword>
<evidence type="ECO:0000256" key="4">
    <source>
        <dbReference type="ARBA" id="ARBA00022692"/>
    </source>
</evidence>
<name>A0A5J6KZJ7_9MICO</name>
<keyword evidence="4 7" id="KW-0812">Transmembrane</keyword>
<protein>
    <submittedName>
        <fullName evidence="8">MFS transporter</fullName>
    </submittedName>
</protein>
<dbReference type="KEGG" id="mlz:F6J85_00055"/>
<dbReference type="AlphaFoldDB" id="A0A5J6KZJ7"/>
<dbReference type="GO" id="GO:0005886">
    <property type="term" value="C:plasma membrane"/>
    <property type="evidence" value="ECO:0007669"/>
    <property type="project" value="UniProtKB-SubCell"/>
</dbReference>
<keyword evidence="2" id="KW-0813">Transport</keyword>
<dbReference type="PANTHER" id="PTHR23517">
    <property type="entry name" value="RESISTANCE PROTEIN MDTM, PUTATIVE-RELATED-RELATED"/>
    <property type="match status" value="1"/>
</dbReference>
<proteinExistence type="predicted"/>
<dbReference type="Pfam" id="PF07690">
    <property type="entry name" value="MFS_1"/>
    <property type="match status" value="1"/>
</dbReference>
<evidence type="ECO:0000256" key="5">
    <source>
        <dbReference type="ARBA" id="ARBA00022989"/>
    </source>
</evidence>
<comment type="subcellular location">
    <subcellularLocation>
        <location evidence="1">Cell membrane</location>
        <topology evidence="1">Multi-pass membrane protein</topology>
    </subcellularLocation>
</comment>
<organism evidence="8 9">
    <name type="scientific">Microbacterium lushaniae</name>
    <dbReference type="NCBI Taxonomy" id="2614639"/>
    <lineage>
        <taxon>Bacteria</taxon>
        <taxon>Bacillati</taxon>
        <taxon>Actinomycetota</taxon>
        <taxon>Actinomycetes</taxon>
        <taxon>Micrococcales</taxon>
        <taxon>Microbacteriaceae</taxon>
        <taxon>Microbacterium</taxon>
    </lineage>
</organism>
<feature type="transmembrane region" description="Helical" evidence="7">
    <location>
        <begin position="317"/>
        <end position="335"/>
    </location>
</feature>
<evidence type="ECO:0000256" key="2">
    <source>
        <dbReference type="ARBA" id="ARBA00022448"/>
    </source>
</evidence>
<evidence type="ECO:0000256" key="7">
    <source>
        <dbReference type="SAM" id="Phobius"/>
    </source>
</evidence>
<evidence type="ECO:0000256" key="1">
    <source>
        <dbReference type="ARBA" id="ARBA00004651"/>
    </source>
</evidence>
<dbReference type="SUPFAM" id="SSF103473">
    <property type="entry name" value="MFS general substrate transporter"/>
    <property type="match status" value="1"/>
</dbReference>
<feature type="transmembrane region" description="Helical" evidence="7">
    <location>
        <begin position="406"/>
        <end position="424"/>
    </location>
</feature>
<keyword evidence="5 7" id="KW-1133">Transmembrane helix</keyword>
<reference evidence="9" key="1">
    <citation type="submission" date="2019-09" db="EMBL/GenBank/DDBJ databases">
        <title>Mumia zhuanghuii sp. nov. isolated from the intestinal contents of plateau pika (Ochotona curzoniae) in the Qinghai-Tibet plateau of China.</title>
        <authorList>
            <person name="Tian Z."/>
        </authorList>
    </citation>
    <scope>NUCLEOTIDE SEQUENCE [LARGE SCALE GENOMIC DNA]</scope>
    <source>
        <strain evidence="9">L-031</strain>
    </source>
</reference>